<name>A0A939T207_9ACTN</name>
<comment type="caution">
    <text evidence="1">The sequence shown here is derived from an EMBL/GenBank/DDBJ whole genome shotgun (WGS) entry which is preliminary data.</text>
</comment>
<dbReference type="EMBL" id="JAGEOJ010000006">
    <property type="protein sequence ID" value="MBO2448656.1"/>
    <property type="molecule type" value="Genomic_DNA"/>
</dbReference>
<gene>
    <name evidence="1" type="ORF">J4573_16260</name>
</gene>
<dbReference type="RefSeq" id="WP_208256318.1">
    <property type="nucleotide sequence ID" value="NZ_JAGEOJ010000006.1"/>
</dbReference>
<dbReference type="AlphaFoldDB" id="A0A939T207"/>
<proteinExistence type="predicted"/>
<reference evidence="1" key="1">
    <citation type="submission" date="2021-03" db="EMBL/GenBank/DDBJ databases">
        <authorList>
            <person name="Kanchanasin P."/>
            <person name="Saeng-In P."/>
            <person name="Phongsopitanun W."/>
            <person name="Yuki M."/>
            <person name="Kudo T."/>
            <person name="Ohkuma M."/>
            <person name="Tanasupawat S."/>
        </authorList>
    </citation>
    <scope>NUCLEOTIDE SEQUENCE</scope>
    <source>
        <strain evidence="1">GKU 128</strain>
    </source>
</reference>
<evidence type="ECO:0000313" key="1">
    <source>
        <dbReference type="EMBL" id="MBO2448656.1"/>
    </source>
</evidence>
<protein>
    <submittedName>
        <fullName evidence="1">Uncharacterized protein</fullName>
    </submittedName>
</protein>
<evidence type="ECO:0000313" key="2">
    <source>
        <dbReference type="Proteomes" id="UP000669179"/>
    </source>
</evidence>
<organism evidence="1 2">
    <name type="scientific">Actinomadura barringtoniae</name>
    <dbReference type="NCBI Taxonomy" id="1427535"/>
    <lineage>
        <taxon>Bacteria</taxon>
        <taxon>Bacillati</taxon>
        <taxon>Actinomycetota</taxon>
        <taxon>Actinomycetes</taxon>
        <taxon>Streptosporangiales</taxon>
        <taxon>Thermomonosporaceae</taxon>
        <taxon>Actinomadura</taxon>
    </lineage>
</organism>
<sequence>MATERTAKVVAASAKYGMTLDEMTAFVREAMRAEIPGDTIVRQVSTWRSTITELKANG</sequence>
<keyword evidence="2" id="KW-1185">Reference proteome</keyword>
<accession>A0A939T207</accession>
<dbReference type="Proteomes" id="UP000669179">
    <property type="component" value="Unassembled WGS sequence"/>
</dbReference>